<dbReference type="eggNOG" id="KOG4008">
    <property type="taxonomic scope" value="Eukaryota"/>
</dbReference>
<feature type="coiled-coil region" evidence="2">
    <location>
        <begin position="234"/>
        <end position="264"/>
    </location>
</feature>
<name>G0PJG3_CAEBE</name>
<dbReference type="InterPro" id="IPR040446">
    <property type="entry name" value="RRP7"/>
</dbReference>
<dbReference type="EMBL" id="GL380691">
    <property type="protein sequence ID" value="EGT59651.1"/>
    <property type="molecule type" value="Genomic_DNA"/>
</dbReference>
<reference evidence="5" key="1">
    <citation type="submission" date="2011-07" db="EMBL/GenBank/DDBJ databases">
        <authorList>
            <consortium name="Caenorhabditis brenneri Sequencing and Analysis Consortium"/>
            <person name="Wilson R.K."/>
        </authorList>
    </citation>
    <scope>NUCLEOTIDE SEQUENCE [LARGE SCALE GENOMIC DNA]</scope>
    <source>
        <strain evidence="5">PB2801</strain>
    </source>
</reference>
<dbReference type="OMA" id="TVTKSHY"/>
<dbReference type="InterPro" id="IPR024326">
    <property type="entry name" value="RRP7_C"/>
</dbReference>
<dbReference type="OrthoDB" id="5390at2759"/>
<organism evidence="5">
    <name type="scientific">Caenorhabditis brenneri</name>
    <name type="common">Nematode worm</name>
    <dbReference type="NCBI Taxonomy" id="135651"/>
    <lineage>
        <taxon>Eukaryota</taxon>
        <taxon>Metazoa</taxon>
        <taxon>Ecdysozoa</taxon>
        <taxon>Nematoda</taxon>
        <taxon>Chromadorea</taxon>
        <taxon>Rhabditida</taxon>
        <taxon>Rhabditina</taxon>
        <taxon>Rhabditomorpha</taxon>
        <taxon>Rhabditoidea</taxon>
        <taxon>Rhabditidae</taxon>
        <taxon>Peloderinae</taxon>
        <taxon>Caenorhabditis</taxon>
    </lineage>
</organism>
<dbReference type="GO" id="GO:0034456">
    <property type="term" value="C:UTP-C complex"/>
    <property type="evidence" value="ECO:0007669"/>
    <property type="project" value="TreeGrafter"/>
</dbReference>
<dbReference type="Gene3D" id="6.10.250.1770">
    <property type="match status" value="1"/>
</dbReference>
<accession>G0PJG3</accession>
<keyword evidence="5" id="KW-1185">Reference proteome</keyword>
<dbReference type="FunCoup" id="G0PJG3">
    <property type="interactions" value="2540"/>
</dbReference>
<dbReference type="Proteomes" id="UP000008068">
    <property type="component" value="Unassembled WGS sequence"/>
</dbReference>
<keyword evidence="2" id="KW-0175">Coiled coil</keyword>
<dbReference type="InParanoid" id="G0PJG3"/>
<comment type="similarity">
    <text evidence="1">Belongs to the RRP7 family.</text>
</comment>
<protein>
    <recommendedName>
        <fullName evidence="3">Ribosomal RNA-processing protein 7 C-terminal domain-containing protein</fullName>
    </recommendedName>
</protein>
<dbReference type="PANTHER" id="PTHR13191:SF0">
    <property type="entry name" value="RIBOSOMAL RNA-PROCESSING PROTEIN 7 HOMOLOG A-RELATED"/>
    <property type="match status" value="1"/>
</dbReference>
<feature type="domain" description="Ribosomal RNA-processing protein 7 C-terminal" evidence="3">
    <location>
        <begin position="152"/>
        <end position="270"/>
    </location>
</feature>
<dbReference type="Pfam" id="PF12923">
    <property type="entry name" value="RRP7"/>
    <property type="match status" value="1"/>
</dbReference>
<gene>
    <name evidence="4" type="ORF">CAEBREN_21285</name>
</gene>
<dbReference type="CDD" id="cd12951">
    <property type="entry name" value="RRP7_Rrp7A"/>
    <property type="match status" value="1"/>
</dbReference>
<dbReference type="STRING" id="135651.G0PJG3"/>
<evidence type="ECO:0000256" key="1">
    <source>
        <dbReference type="ARBA" id="ARBA00006110"/>
    </source>
</evidence>
<evidence type="ECO:0000313" key="4">
    <source>
        <dbReference type="EMBL" id="EGT59651.1"/>
    </source>
</evidence>
<dbReference type="AlphaFoldDB" id="G0PJG3"/>
<evidence type="ECO:0000313" key="5">
    <source>
        <dbReference type="Proteomes" id="UP000008068"/>
    </source>
</evidence>
<evidence type="ECO:0000259" key="3">
    <source>
        <dbReference type="Pfam" id="PF12923"/>
    </source>
</evidence>
<evidence type="ECO:0000256" key="2">
    <source>
        <dbReference type="SAM" id="Coils"/>
    </source>
</evidence>
<dbReference type="HOGENOM" id="CLU_970546_0_0_1"/>
<dbReference type="GO" id="GO:0032545">
    <property type="term" value="C:CURI complex"/>
    <property type="evidence" value="ECO:0007669"/>
    <property type="project" value="TreeGrafter"/>
</dbReference>
<dbReference type="GO" id="GO:0006364">
    <property type="term" value="P:rRNA processing"/>
    <property type="evidence" value="ECO:0007669"/>
    <property type="project" value="TreeGrafter"/>
</dbReference>
<sequence>MDCCKKKRVKKIAKRKAEKVIHLNPDSLRYLRFRISSKYTTERHMFLKKDPSKENSVIVSNIPSFVGEEVVLAVLKQFAPFEVEDSFVQRSSAADNSLGQGQLTMSVTFEKPEAVIQVLALCQDVGPFTITDFLDDPDFPCVLNDSTSLYKKLFPSEEKIQEMADAYVAKYDTDQAEARKEAKRKYSEPDEDGWITVTKVKKAAKSVKLKKEDVPLIGGLNGKKKKVDLAYYTFQIKKNRQEKAQELLKKFEEDRKRIAQLKQARNFRPM</sequence>
<dbReference type="GO" id="GO:0000028">
    <property type="term" value="P:ribosomal small subunit assembly"/>
    <property type="evidence" value="ECO:0007669"/>
    <property type="project" value="TreeGrafter"/>
</dbReference>
<proteinExistence type="inferred from homology"/>
<dbReference type="PANTHER" id="PTHR13191">
    <property type="entry name" value="RIBOSOMAL RNA PROCESSING PROTEIN 7-RELATED"/>
    <property type="match status" value="1"/>
</dbReference>